<gene>
    <name evidence="10" type="ORF">BDV95DRAFT_598782</name>
</gene>
<dbReference type="Proteomes" id="UP000481861">
    <property type="component" value="Unassembled WGS sequence"/>
</dbReference>
<feature type="region of interest" description="Disordered" evidence="7">
    <location>
        <begin position="708"/>
        <end position="733"/>
    </location>
</feature>
<reference evidence="10 11" key="1">
    <citation type="submission" date="2020-01" db="EMBL/GenBank/DDBJ databases">
        <authorList>
            <consortium name="DOE Joint Genome Institute"/>
            <person name="Haridas S."/>
            <person name="Albert R."/>
            <person name="Binder M."/>
            <person name="Bloem J."/>
            <person name="Labutti K."/>
            <person name="Salamov A."/>
            <person name="Andreopoulos B."/>
            <person name="Baker S.E."/>
            <person name="Barry K."/>
            <person name="Bills G."/>
            <person name="Bluhm B.H."/>
            <person name="Cannon C."/>
            <person name="Castanera R."/>
            <person name="Culley D.E."/>
            <person name="Daum C."/>
            <person name="Ezra D."/>
            <person name="Gonzalez J.B."/>
            <person name="Henrissat B."/>
            <person name="Kuo A."/>
            <person name="Liang C."/>
            <person name="Lipzen A."/>
            <person name="Lutzoni F."/>
            <person name="Magnuson J."/>
            <person name="Mondo S."/>
            <person name="Nolan M."/>
            <person name="Ohm R."/>
            <person name="Pangilinan J."/>
            <person name="Park H.-J.H."/>
            <person name="Ramirez L."/>
            <person name="Alfaro M."/>
            <person name="Sun H."/>
            <person name="Tritt A."/>
            <person name="Yoshinaga Y."/>
            <person name="Zwiers L.-H.L."/>
            <person name="Turgeon B.G."/>
            <person name="Goodwin S.B."/>
            <person name="Spatafora J.W."/>
            <person name="Crous P.W."/>
            <person name="Grigoriev I.V."/>
        </authorList>
    </citation>
    <scope>NUCLEOTIDE SEQUENCE [LARGE SCALE GENOMIC DNA]</scope>
    <source>
        <strain evidence="10 11">CBS 611.86</strain>
    </source>
</reference>
<dbReference type="GO" id="GO:0006006">
    <property type="term" value="P:glucose metabolic process"/>
    <property type="evidence" value="ECO:0007669"/>
    <property type="project" value="UniProtKB-KW"/>
</dbReference>
<evidence type="ECO:0000259" key="9">
    <source>
        <dbReference type="Pfam" id="PF21269"/>
    </source>
</evidence>
<dbReference type="Pfam" id="PF00534">
    <property type="entry name" value="Glycos_transf_1"/>
    <property type="match status" value="1"/>
</dbReference>
<keyword evidence="11" id="KW-1185">Reference proteome</keyword>
<dbReference type="GO" id="GO:0016757">
    <property type="term" value="F:glycosyltransferase activity"/>
    <property type="evidence" value="ECO:0007669"/>
    <property type="project" value="UniProtKB-KW"/>
</dbReference>
<keyword evidence="4" id="KW-0328">Glycosyltransferase</keyword>
<sequence length="733" mass="81901">MSAETRSSTTGDTLKVPSRPARPAMRRQETRVAFEAQSSINQKKKHKEELHGIGLQSLYIGIAVSEAKNGGGIDVGFSSHDGTYSIDFTVVTLQQSKIDANGADTPSSSGASETPTPDDLDKILADFLIDKIKGYQEEHLYKFMGAGLTQKVVRLSPQLPSRLWLELDTVPLIFKPEAESRPYDSTHSPISVDEEADSMARKCLLHFGPNHQPRVYVGYRNQVEVDCSGAAQITYVDNYINTVGERTWKATVRFAQSLKKNNVKIAFFNSTPQGGGVALMRHALIRFLRLIDVNAKWYVPKPKPEVFRITKNNHNILQGVADPELRLTNEQIAVLDEWCRQNADRFWTSHGGPLAPRSQGGADVIIVDDPQMPSLVKIAKEQDPSRPVIFRSHIQVRADLADKKGSPTSEVWNWVWGNVKEADVFVSHPVRDFVPSNVDFDKVGYMPATTDWLDGLNKQLSHWDTQFYIHEFEAECFKLRMSQLKFPARQFIVQIARFDPAKGIPDVLASYAELRRKYMKDTDIDHVPQLVIAGHGAIDDPDATMIYDQTLDQLQTKYTDIQDDVVVMRLGPTDQLLDALMSTAHVALQLSTREGFEVKVSEALHKGVPIIATRAGGIPLQVQDGKSGFLVEPGDYKAVARHLHHLFTDTDAYNEMSTYAAEHVSDEVSTVGNALAWLYLADVLSQGEKIEPKSSWINDMAREKAGLPYTEGETRLPRESKLDLVNPREDNGN</sequence>
<feature type="compositionally biased region" description="Basic and acidic residues" evidence="7">
    <location>
        <begin position="712"/>
        <end position="733"/>
    </location>
</feature>
<comment type="subunit">
    <text evidence="2">Homodimer.</text>
</comment>
<dbReference type="InterPro" id="IPR049438">
    <property type="entry name" value="TreT_GT1"/>
</dbReference>
<evidence type="ECO:0000256" key="2">
    <source>
        <dbReference type="ARBA" id="ARBA00011738"/>
    </source>
</evidence>
<name>A0A7C8I7R0_9PLEO</name>
<dbReference type="SUPFAM" id="SSF53756">
    <property type="entry name" value="UDP-Glycosyltransferase/glycogen phosphorylase"/>
    <property type="match status" value="1"/>
</dbReference>
<evidence type="ECO:0000256" key="6">
    <source>
        <dbReference type="ARBA" id="ARBA00023277"/>
    </source>
</evidence>
<dbReference type="PANTHER" id="PTHR47779">
    <property type="entry name" value="SYNTHASE (CCG-9), PUTATIVE (AFU_ORTHOLOGUE AFUA_3G12100)-RELATED"/>
    <property type="match status" value="1"/>
</dbReference>
<keyword evidence="5" id="KW-0808">Transferase</keyword>
<comment type="caution">
    <text evidence="10">The sequence shown here is derived from an EMBL/GenBank/DDBJ whole genome shotgun (WGS) entry which is preliminary data.</text>
</comment>
<evidence type="ECO:0000313" key="11">
    <source>
        <dbReference type="Proteomes" id="UP000481861"/>
    </source>
</evidence>
<organism evidence="10 11">
    <name type="scientific">Massariosphaeria phaeospora</name>
    <dbReference type="NCBI Taxonomy" id="100035"/>
    <lineage>
        <taxon>Eukaryota</taxon>
        <taxon>Fungi</taxon>
        <taxon>Dikarya</taxon>
        <taxon>Ascomycota</taxon>
        <taxon>Pezizomycotina</taxon>
        <taxon>Dothideomycetes</taxon>
        <taxon>Pleosporomycetidae</taxon>
        <taxon>Pleosporales</taxon>
        <taxon>Pleosporales incertae sedis</taxon>
        <taxon>Massariosphaeria</taxon>
    </lineage>
</organism>
<accession>A0A7C8I7R0</accession>
<evidence type="ECO:0000256" key="5">
    <source>
        <dbReference type="ARBA" id="ARBA00022679"/>
    </source>
</evidence>
<proteinExistence type="inferred from homology"/>
<dbReference type="Gene3D" id="3.40.50.2000">
    <property type="entry name" value="Glycogen Phosphorylase B"/>
    <property type="match status" value="2"/>
</dbReference>
<dbReference type="InterPro" id="IPR001296">
    <property type="entry name" value="Glyco_trans_1"/>
</dbReference>
<feature type="compositionally biased region" description="Polar residues" evidence="7">
    <location>
        <begin position="99"/>
        <end position="115"/>
    </location>
</feature>
<dbReference type="AlphaFoldDB" id="A0A7C8I7R0"/>
<feature type="domain" description="Glycosyl transferase family 1" evidence="8">
    <location>
        <begin position="483"/>
        <end position="662"/>
    </location>
</feature>
<protein>
    <submittedName>
        <fullName evidence="10">Trehalose synthase</fullName>
    </submittedName>
</protein>
<evidence type="ECO:0000259" key="8">
    <source>
        <dbReference type="Pfam" id="PF00534"/>
    </source>
</evidence>
<evidence type="ECO:0000256" key="7">
    <source>
        <dbReference type="SAM" id="MobiDB-lite"/>
    </source>
</evidence>
<keyword evidence="6" id="KW-0119">Carbohydrate metabolism</keyword>
<comment type="similarity">
    <text evidence="1">Belongs to the glycosyltransferase group 1 family. Glycosyltransferase 4 subfamily.</text>
</comment>
<feature type="region of interest" description="Disordered" evidence="7">
    <location>
        <begin position="1"/>
        <end position="28"/>
    </location>
</feature>
<keyword evidence="3" id="KW-0313">Glucose metabolism</keyword>
<dbReference type="InterPro" id="IPR052078">
    <property type="entry name" value="Trehalose_Metab_GTase"/>
</dbReference>
<evidence type="ECO:0000256" key="1">
    <source>
        <dbReference type="ARBA" id="ARBA00009481"/>
    </source>
</evidence>
<dbReference type="Pfam" id="PF21269">
    <property type="entry name" value="TreT_GT1"/>
    <property type="match status" value="1"/>
</dbReference>
<dbReference type="OrthoDB" id="937291at2759"/>
<evidence type="ECO:0000256" key="3">
    <source>
        <dbReference type="ARBA" id="ARBA00022526"/>
    </source>
</evidence>
<evidence type="ECO:0000313" key="10">
    <source>
        <dbReference type="EMBL" id="KAF2866527.1"/>
    </source>
</evidence>
<feature type="domain" description="Trehalose synthase N-terminal" evidence="9">
    <location>
        <begin position="268"/>
        <end position="433"/>
    </location>
</feature>
<feature type="compositionally biased region" description="Polar residues" evidence="7">
    <location>
        <begin position="1"/>
        <end position="12"/>
    </location>
</feature>
<feature type="region of interest" description="Disordered" evidence="7">
    <location>
        <begin position="99"/>
        <end position="118"/>
    </location>
</feature>
<dbReference type="PANTHER" id="PTHR47779:SF1">
    <property type="entry name" value="SYNTHASE (CCG-9), PUTATIVE (AFU_ORTHOLOGUE AFUA_3G12100)-RELATED"/>
    <property type="match status" value="1"/>
</dbReference>
<evidence type="ECO:0000256" key="4">
    <source>
        <dbReference type="ARBA" id="ARBA00022676"/>
    </source>
</evidence>
<dbReference type="EMBL" id="JAADJZ010000027">
    <property type="protein sequence ID" value="KAF2866527.1"/>
    <property type="molecule type" value="Genomic_DNA"/>
</dbReference>